<protein>
    <recommendedName>
        <fullName evidence="4">Lipoprotein</fullName>
    </recommendedName>
</protein>
<organism evidence="2 3">
    <name type="scientific">Chishuiella changwenlii</name>
    <dbReference type="NCBI Taxonomy" id="1434701"/>
    <lineage>
        <taxon>Bacteria</taxon>
        <taxon>Pseudomonadati</taxon>
        <taxon>Bacteroidota</taxon>
        <taxon>Flavobacteriia</taxon>
        <taxon>Flavobacteriales</taxon>
        <taxon>Weeksellaceae</taxon>
        <taxon>Chishuiella</taxon>
    </lineage>
</organism>
<evidence type="ECO:0000256" key="1">
    <source>
        <dbReference type="SAM" id="Phobius"/>
    </source>
</evidence>
<dbReference type="EMBL" id="FRBH01000004">
    <property type="protein sequence ID" value="SHK90325.1"/>
    <property type="molecule type" value="Genomic_DNA"/>
</dbReference>
<feature type="transmembrane region" description="Helical" evidence="1">
    <location>
        <begin position="229"/>
        <end position="247"/>
    </location>
</feature>
<accession>A0A1M6WA00</accession>
<dbReference type="Proteomes" id="UP000184120">
    <property type="component" value="Unassembled WGS sequence"/>
</dbReference>
<evidence type="ECO:0000313" key="3">
    <source>
        <dbReference type="Proteomes" id="UP000184120"/>
    </source>
</evidence>
<keyword evidence="1" id="KW-0472">Membrane</keyword>
<dbReference type="STRING" id="1434701.SAMN05443634_104216"/>
<proteinExistence type="predicted"/>
<dbReference type="PROSITE" id="PS51257">
    <property type="entry name" value="PROKAR_LIPOPROTEIN"/>
    <property type="match status" value="1"/>
</dbReference>
<dbReference type="RefSeq" id="WP_072930713.1">
    <property type="nucleotide sequence ID" value="NZ_FRBH01000004.1"/>
</dbReference>
<keyword evidence="1" id="KW-1133">Transmembrane helix</keyword>
<keyword evidence="1" id="KW-0812">Transmembrane</keyword>
<name>A0A1M6WA00_9FLAO</name>
<reference evidence="3" key="1">
    <citation type="submission" date="2016-11" db="EMBL/GenBank/DDBJ databases">
        <authorList>
            <person name="Varghese N."/>
            <person name="Submissions S."/>
        </authorList>
    </citation>
    <scope>NUCLEOTIDE SEQUENCE [LARGE SCALE GENOMIC DNA]</scope>
    <source>
        <strain evidence="3">DSM 27989</strain>
    </source>
</reference>
<gene>
    <name evidence="2" type="ORF">SAMN05443634_104216</name>
</gene>
<sequence>MKYFFYTLIFFLFSCNKYKDAKIKEQLQGYWYNDFSDISQFSYTSFTDDCRTCNVVFENDSLLFYNAFFDKKNKFITNKVNFKIESKKVMYFNPIKHHHEFYFEFNRISNDTLYVKDSLNNNFYFLKSSTKKLNNFDAIVYTTFINETEYFSSTIVLNDTSYYIDFKNNEVLKGSINKKFNMYLFNKINYEDHSFINEENILSEQESDSRVEFSMINKKEVKSTNTISLVGYPVIAYVIPTFLYNIYNDMDKVKYNIDNIKSYKIYKKKGVYLLKSSNSIINTDTRNERDLIKYLYSM</sequence>
<evidence type="ECO:0000313" key="2">
    <source>
        <dbReference type="EMBL" id="SHK90325.1"/>
    </source>
</evidence>
<dbReference type="AlphaFoldDB" id="A0A1M6WA00"/>
<evidence type="ECO:0008006" key="4">
    <source>
        <dbReference type="Google" id="ProtNLM"/>
    </source>
</evidence>